<protein>
    <submittedName>
        <fullName evidence="2">Uncharacterized protein</fullName>
    </submittedName>
</protein>
<evidence type="ECO:0000313" key="3">
    <source>
        <dbReference type="Proteomes" id="UP000054144"/>
    </source>
</evidence>
<organism evidence="2 3">
    <name type="scientific">Fistulina hepatica ATCC 64428</name>
    <dbReference type="NCBI Taxonomy" id="1128425"/>
    <lineage>
        <taxon>Eukaryota</taxon>
        <taxon>Fungi</taxon>
        <taxon>Dikarya</taxon>
        <taxon>Basidiomycota</taxon>
        <taxon>Agaricomycotina</taxon>
        <taxon>Agaricomycetes</taxon>
        <taxon>Agaricomycetidae</taxon>
        <taxon>Agaricales</taxon>
        <taxon>Fistulinaceae</taxon>
        <taxon>Fistulina</taxon>
    </lineage>
</organism>
<reference evidence="2 3" key="1">
    <citation type="journal article" date="2015" name="Fungal Genet. Biol.">
        <title>Evolution of novel wood decay mechanisms in Agaricales revealed by the genome sequences of Fistulina hepatica and Cylindrobasidium torrendii.</title>
        <authorList>
            <person name="Floudas D."/>
            <person name="Held B.W."/>
            <person name="Riley R."/>
            <person name="Nagy L.G."/>
            <person name="Koehler G."/>
            <person name="Ransdell A.S."/>
            <person name="Younus H."/>
            <person name="Chow J."/>
            <person name="Chiniquy J."/>
            <person name="Lipzen A."/>
            <person name="Tritt A."/>
            <person name="Sun H."/>
            <person name="Haridas S."/>
            <person name="LaButti K."/>
            <person name="Ohm R.A."/>
            <person name="Kues U."/>
            <person name="Blanchette R.A."/>
            <person name="Grigoriev I.V."/>
            <person name="Minto R.E."/>
            <person name="Hibbett D.S."/>
        </authorList>
    </citation>
    <scope>NUCLEOTIDE SEQUENCE [LARGE SCALE GENOMIC DNA]</scope>
    <source>
        <strain evidence="2 3">ATCC 64428</strain>
    </source>
</reference>
<feature type="compositionally biased region" description="Acidic residues" evidence="1">
    <location>
        <begin position="278"/>
        <end position="288"/>
    </location>
</feature>
<evidence type="ECO:0000256" key="1">
    <source>
        <dbReference type="SAM" id="MobiDB-lite"/>
    </source>
</evidence>
<sequence>MSHELSHSEYWTQLEADFKELLDPARSVRDKQRVFYDVLQKMKEPPEATDANHSRILDAVREFGEAFVYQFLPNRSVTEFRKLVQESIGIAPIFTKKFQGKSAPYIDRSSDRPYLVCPLVEASFVEPLPVSVHTQSYILPISTNTYSEDDSYVAGGHSDASDEEEYPILPKLCHIIQSDKSKPTLVAKKRCYACRCHGILCTWEDTARGCLLCDTQEWVCTQADKSPFSRTGLHEMYTMVSGNTSGAQSLDDVVQKGEPNAEATVPGTPEVDATPGTGEDEGGSDDNVDNMISLAIEDDAKDPQTTKDTTSNTAVAVHLRSAGASQKLTSQAMKQRPCSKAPAHGAAPVTTRGKFNVVKSGRAGLGKNSKITGARKPKRPATPTLLGTAGPSKKLRTGEDCGRKGIRGEEWQDWDSTRAPSPHGAVLKVKLTDEQLEFRDKLMVERIDIMPYGAYPACINRQIKEEVQAFHEYIMACADHRRAMTVVCFLNTKYPYFQKFVHLSLIPVNHCIMAMSLMTREKLGSALLQEDLTVADLPSASSGPSTTLKDIIGLLNGNIATLLANAQSAASEAITVAQKQAAAAADAVKALAAVLDTQGLMQRDSAVLKEGADPRAAGSSTSAHGVKGKSATIPTSEHPVLQGNLHYPPEVNRLDSEECEDWAMYARETQKVREAGLIIHALEAAYPQFAYTTSKTPIMAGMSIAIIPDDQAEEFDAIREEELAKRLHDNVVGRLYGDRNYESYNN</sequence>
<dbReference type="Proteomes" id="UP000054144">
    <property type="component" value="Unassembled WGS sequence"/>
</dbReference>
<name>A0A0D7AJS3_9AGAR</name>
<dbReference type="EMBL" id="KN881645">
    <property type="protein sequence ID" value="KIY52110.1"/>
    <property type="molecule type" value="Genomic_DNA"/>
</dbReference>
<accession>A0A0D7AJS3</accession>
<feature type="compositionally biased region" description="Basic and acidic residues" evidence="1">
    <location>
        <begin position="396"/>
        <end position="410"/>
    </location>
</feature>
<feature type="region of interest" description="Disordered" evidence="1">
    <location>
        <begin position="258"/>
        <end position="289"/>
    </location>
</feature>
<feature type="region of interest" description="Disordered" evidence="1">
    <location>
        <begin position="363"/>
        <end position="422"/>
    </location>
</feature>
<keyword evidence="3" id="KW-1185">Reference proteome</keyword>
<evidence type="ECO:0000313" key="2">
    <source>
        <dbReference type="EMBL" id="KIY52110.1"/>
    </source>
</evidence>
<proteinExistence type="predicted"/>
<gene>
    <name evidence="2" type="ORF">FISHEDRAFT_70069</name>
</gene>
<dbReference type="AlphaFoldDB" id="A0A0D7AJS3"/>
<feature type="region of interest" description="Disordered" evidence="1">
    <location>
        <begin position="611"/>
        <end position="644"/>
    </location>
</feature>